<dbReference type="InParanoid" id="A0A6P6Y8I5"/>
<feature type="region of interest" description="Disordered" evidence="2">
    <location>
        <begin position="2257"/>
        <end position="2291"/>
    </location>
</feature>
<evidence type="ECO:0000259" key="5">
    <source>
        <dbReference type="PROSITE" id="PS51190"/>
    </source>
</evidence>
<dbReference type="InterPro" id="IPR014009">
    <property type="entry name" value="PIK_FAT"/>
</dbReference>
<feature type="domain" description="FAT" evidence="4">
    <location>
        <begin position="3070"/>
        <end position="3730"/>
    </location>
</feature>
<evidence type="ECO:0000259" key="3">
    <source>
        <dbReference type="PROSITE" id="PS50290"/>
    </source>
</evidence>
<dbReference type="PROSITE" id="PS50290">
    <property type="entry name" value="PI3_4_KINASE_3"/>
    <property type="match status" value="1"/>
</dbReference>
<dbReference type="Pfam" id="PF20175">
    <property type="entry name" value="Tra1_central"/>
    <property type="match status" value="1"/>
</dbReference>
<feature type="domain" description="FATC" evidence="5">
    <location>
        <begin position="4419"/>
        <end position="4451"/>
    </location>
</feature>
<dbReference type="SUPFAM" id="SSF48371">
    <property type="entry name" value="ARM repeat"/>
    <property type="match status" value="2"/>
</dbReference>
<dbReference type="Proteomes" id="UP000515146">
    <property type="component" value="Unplaced"/>
</dbReference>
<dbReference type="InterPro" id="IPR011009">
    <property type="entry name" value="Kinase-like_dom_sf"/>
</dbReference>
<dbReference type="GO" id="GO:0006281">
    <property type="term" value="P:DNA repair"/>
    <property type="evidence" value="ECO:0007669"/>
    <property type="project" value="TreeGrafter"/>
</dbReference>
<dbReference type="Pfam" id="PF20206">
    <property type="entry name" value="Tra1_ring"/>
    <property type="match status" value="1"/>
</dbReference>
<feature type="region of interest" description="Disordered" evidence="2">
    <location>
        <begin position="602"/>
        <end position="624"/>
    </location>
</feature>
<dbReference type="OMA" id="CLDLYGQ"/>
<evidence type="ECO:0000313" key="7">
    <source>
        <dbReference type="RefSeq" id="XP_027201610.1"/>
    </source>
</evidence>
<dbReference type="RefSeq" id="XP_027201610.1">
    <property type="nucleotide sequence ID" value="XM_027345809.1"/>
</dbReference>
<feature type="compositionally biased region" description="Low complexity" evidence="2">
    <location>
        <begin position="2272"/>
        <end position="2290"/>
    </location>
</feature>
<dbReference type="GO" id="GO:0035267">
    <property type="term" value="C:NuA4 histone acetyltransferase complex"/>
    <property type="evidence" value="ECO:0007669"/>
    <property type="project" value="TreeGrafter"/>
</dbReference>
<feature type="region of interest" description="Disordered" evidence="2">
    <location>
        <begin position="2549"/>
        <end position="2580"/>
    </location>
</feature>
<dbReference type="Pfam" id="PF02260">
    <property type="entry name" value="FATC"/>
    <property type="match status" value="1"/>
</dbReference>
<dbReference type="OrthoDB" id="5570127at2759"/>
<gene>
    <name evidence="7" type="primary">LOC113795611</name>
</gene>
<feature type="region of interest" description="Disordered" evidence="2">
    <location>
        <begin position="660"/>
        <end position="706"/>
    </location>
</feature>
<feature type="compositionally biased region" description="Low complexity" evidence="2">
    <location>
        <begin position="4365"/>
        <end position="4374"/>
    </location>
</feature>
<feature type="region of interest" description="Disordered" evidence="2">
    <location>
        <begin position="4350"/>
        <end position="4374"/>
    </location>
</feature>
<dbReference type="SUPFAM" id="SSF56112">
    <property type="entry name" value="Protein kinase-like (PK-like)"/>
    <property type="match status" value="1"/>
</dbReference>
<sequence length="4451" mass="512248">MDDPPTATTPTSAPVNESDFSLPPRDPEEFDELVLKFRNGIVRLNDLKDPKEGIEMRKLLQELNNNLEIYSLNNRFNSFFATALPIMLQFLNTGKKCHIKGNPETHNRQLVLELLTRFPLSVTKNFLQQMFPVLYMIMESDNEDNACIAFRILIDLHKRTQKLNDDAKKFLTLIKKFTCMLMQNYQKIFQPSKQVSGVEKSDLEPTLDEIFIATSLTDRSTCLTLLPRGINSLKLLIEVPINIIMLMQVYRNLNEIEYFELLQLAIKLVELQPTDEQKNDPSFNRDIYSEFLTVQIKYFSFIAFMARTQEEKFQTLPKIAEQLPAIVLKFFHSLPDEMTSLRKDLLYSTRYIVGTRFRTYFLPYIEEFFNENIIIGNGWATRETLRAFAYSVIYDLVHHLRDSLKLRELNLVVNIYSRNLYDDSLSLSNHIMSCRLLINIADAFCKTGEKEKCLTNVPSALIKILKIYVNKIALMAKYSLPRIKAKLNSKESTKESTTKNDKLKKSSSTTNIDDIADYNDNSNNYKTNIEYLTSSFIDNDDYRLHYGIPPDGGQSTTTINECRMLTRQLFNGLKLLSIKLNDMCQNIQWSLYAQSLQSSTTTTNGQQQQQQPPQQQQQQPPIRTGYCRPNDIHILINLFQNGLKLLEIYNLSIFPFTTTTTNQQQSSGGNGFNLNLNNSNNNNRQQQQQSSTTTTTTNNQQNFNQRTKEEKEAIELFCNIFTILTPQTFRVIIKSSIDYLVNCLYENSNLTQLVHYLLSQQNTSRVFADILTGYLVERMEIMGNNTEMSSLYLKLFKSVFGSVSCLHFENERMLQPHLRKLVNNSMKMALNAQEPYNYFMLLRALFRSIGGGSHDQLYREFLPMLPSLLQGLNNFQTGIHRQNMKDLFVELCLTIPVRLSSLLPYLPWLMDPLVSALNGAPNLIAQGLRTLELCVDNLQPDFLYAHFLPIRIELMQSLWKTLRYQNDNIAQISFRILGKLGGTNHRMMNEPQKLEYLEFRDPILNENDDDHFDNNNNNNNNQRQIEFNNNNIPSHGSYAYMEIKFENDSIIQLPVDKVIDIACKSLRLPNTDTFYRQQSWEVVKGFLIANIQNFSSDNEKQQMHKLFSHPTFLNGLDFGYCSSSTNSISTSSSSSSLTINFYKFNDEKLRKVHESALIAMLTASAIKELRQTVLNFMVPLVRHYILVAICQQSGPINSSGRTVRLHGMDPLVLIDAMTTVMGQEEKELCKPCQFVLRVIIETTTSVLGNIDRACQLPLYEYILERVCALCYERAWFSKYGGCITVRYLFERMSLRWLFNHQFIILKAMLYVMMDLSGDLSSGVIEMAKDNMETMIKICGLPLTTAAQKDLHDLQQKSMNDIVQELLRQITSSNTAVREQAMYLLDVYSKTANCTITDIIRPHKEMLEDMVPFKKQKLFQQPIQVQIGILDGNTFCITLEPQLFIIDTTINEHQIFFNDVYSICENDDQTLSKLPCYKNVSLTTLRKSALRTLSACQHLKTMSHKIFNVLYKALISPDQELQECAYDCMKKYKYLNNVNPEIIRNTVRNFIINISEVRLLSPKDQLLIQRLKNLARLFAYLFNDKLCELMFQHLNRTTDVCCQYLRRHREKEYEFRLKQQQQQQSQQQPQPQEQNEIIKTNLMNLENQIPLYLNLGIEIIYLFCEISAADVSYVELLLNLLTKAETSLDIYVYMSYYKPIKHFMKRYPKESVAQMEQRLNEEHIYRFFLHIISSGDDDNDKKDKDKDVNGEECNPFRKVLYENPSRLITILQQSVKSLYQQNSSTSTAMVESTISTSSSSMLIIGGQQSPQQVPAPASTIDVISSSSPTPMLMNSSYQRYQVIKIIYNLIKYDKNWLIKQPELIKSLKSIWICNLFHNDHKENYQMNTKQWEEPRLLVKCLLNYLDNQQEDYELYFQLLRSFIGKYHCDFEFLRKFFAEKMLTKFSIEWKREIFLKFCNLFNSTQTTTVDDLSMEWSMELKAKILQYIIIPIFSYTFKMGENEKFLGQPLEPDDSSLSSTTTMNQESTNSNLVSVFINVLMEEKTSVTDSIKILILQLGCLIVEHASNYIRPPQISENERVPRCKREKSEVRSLMSYAWPGIYSTRRQDSVKKYYCHLLVAHIISKISILKRIIRHVLQNLLKAYYPESRAIVFNALEILIPILPQRINDGYRQLRQFTKKLMIEESHVSAQFNHLLQILVRYYRIYYPTRHIYLPHMVNAIQRYGLSQNSIIETRKLALDLVEVIIRWEHERISTEQMDKTDKQTDIDSSDSESSFDSKQEQQSNKSSSSTTIALQITNSQSSLNSQTSLSPQEIQLSHGSIEKEYSDAILQFLLRFICMSPDFNVTPGSSITQNFFAWNSQTLPESLCRRAFSLLKDALQNEFWPLNDIKLHSLERILMLVSNENSSSSPHQSLPPNTVIQICLALDLLILFLQTLKRDLAIQMLMPLQRAISTCCTCTNPKIVSTVHNLLTKMMSIVPPSCHSSTISPKCGQPVKIDTLETFEQLYTDIHSLILNGFMSYNKIGQPMIIPGAGAGGQMNNPNVVGGGTINNNNISSNQSRQSTATGQQIATGQSTTIPGLSSSTTTLSQLFSVLMCLKAACLNEPAYIDRLSTPFLVMLQKLVKEHTNIIGNHPHHHHPHTHQSSQDFNSSLCADIINLCLELIKNRIAFSNPETRRTLINNVFLILIEKSPEIKVMKTLLKIFEEWIKQPLSSSSTTSGSSTTNVSMLRDKTTLVLRIGHNIEKRFPDDIELNNQYLELIHYIYSDEQLKTHDIATKLEFAFMAGLRCQQPQIRQKFFNLLNQSLRRRLYERLLFIINSQSWDTIGIHYWIKQAIELILSISNENETIKIGNQNSKLPLPISLIPLNENQDHKSLLLTSFVSNGLNCTPTDMLMNMELMNFTNQNCTNSSSKNDSIEMMDVCVDNGGNDKKQDSENFLNDIFNDQQTSKAATNNQDTKSQDKSKDIVEIVCNFLQCNRQYKALPFFNAVAQLCHLDNQLAHHLWIQLFPRIYSILTEKYQTMIACELAPFFISGVHIYQREIPISSVNTFFEAVVHCEPSIKFRPSILRYLSRNHNLWHRCSLLLEMEMDSIYSNRSAFSLGGLITNDISNQQQSSSTNNQQIIKHTRSVVGSSQLNNVGEKQQQQHNTNSMNSLSANINDILPYELPTSMNQPYGHECMSALANIYETLKEQDYWSGVWFKKANYKETLIAIAYEQQGYFEQSKGAYELAMSKGNNEYNNTPIPLWLNEEYLVWESHWIRCSKELNQWDFLKDYGNSIDLPNPLLVLESAWRIPDWDAMNMAVMCVEQNLPKDFAWKLALYKGYNALCNPNHCDMIIAERMVEVATNFLLKEWRKLPKIVSSAHISILQGAHQVIELNEAHNLNHILLNGNVSGVGGGGGIVYPNNERSSYELRSLIKTWKNRLPIVADDLSHWSDIFTWRQHHYQMIVTRFEQEIKLQQQQGNPIPPGSASNALCGAHASAQSLIHLAKVARKHFLINVALDQLNRIHTIPKVPIVDCFQKIRQQLKCHLLKHSMQPTGEELQEAMSVIDCTHLHFFQNEMMAEFIALKGYVLMKMNRMDEANKNFSASLQLSDTVVKSWAMWGEFFYEIFTTGAQESFAQRNMQNGKNAIIAFLHASRHQSDSKTRKYLSNVLWLLSYDKEQQLAQAVEQYNTGVPPCNWVPWIQQLLHCLVRSEGQHMLTILSQISKLFPEAVYFPTRTLYLSLRLEQREMKYKYCIFSSAVGIQQQQQQQQSSNSQQQQQPHQQQQQQSTTDQVQVSSATWRCTRIMHHQRELHPTLLTSIEGILDQMSWFRENWFEEILRQLRQALAKCYTIAFENRDNVAETITSNHTLSYIRKLVTTFGIGIDNAATAGGSSSAGNQSSSANQSTNYSSNANNDSTNQNKQQQRSTSSTATASSNTTASETLARRAQSTVQDPDFQKMKQQFANDFDFSVQGSHKLHNLIVKFKKWIKILEAKTKLLPKSWLLEEKCRYLSNFSNQIVEVALPGEYFLPKLNAMCIVHIARFMPRVEIITKHNTTARRLYIRGHNGKIYPYLVLNDSSLSEVRREERFLHLLRLLNLYLTKHKETARRVISFTVPRVVPIHGQMRFVEDNVSSLSLIEIYKQHMIRRGSDPDAPIAKYYDRLLSLQTKGSGQVSLSQLKDIIYDIQSSMAPKTLLKEWALQTFSTATEFWHFRKLFTLQLGLAGISEFAFHLTRLNPDMMYIHRDSGLINIAYYRFDLNEESGELISNQPVPFRMTHSVQNLITEIGIHGPLTATMISSASCLVHPNYKVRSILLAILRDEIINWHKRVKSSEKMALISAAMTALATNQTAKILNQNQKDDSNMDTSNSGGGDQPNQQQQQQFTQQQLADVINSPNMNEIPEMGGEELVNLVTKAANAIMSRLQSLATFDGTESNVATLINLAINPDNLCCMDPAWHPWL</sequence>
<dbReference type="GO" id="GO:0000124">
    <property type="term" value="C:SAGA complex"/>
    <property type="evidence" value="ECO:0007669"/>
    <property type="project" value="TreeGrafter"/>
</dbReference>
<dbReference type="Pfam" id="PF02259">
    <property type="entry name" value="FAT"/>
    <property type="match status" value="1"/>
</dbReference>
<dbReference type="InterPro" id="IPR046807">
    <property type="entry name" value="Tra1_central"/>
</dbReference>
<keyword evidence="6" id="KW-1185">Reference proteome</keyword>
<proteinExistence type="inferred from homology"/>
<feature type="compositionally biased region" description="Low complexity" evidence="2">
    <location>
        <begin position="660"/>
        <end position="705"/>
    </location>
</feature>
<dbReference type="CDD" id="cd05163">
    <property type="entry name" value="PIKK_TRRAP"/>
    <property type="match status" value="1"/>
</dbReference>
<feature type="compositionally biased region" description="Basic and acidic residues" evidence="2">
    <location>
        <begin position="2257"/>
        <end position="2266"/>
    </location>
</feature>
<accession>A0A6P6Y8I5</accession>
<feature type="region of interest" description="Disordered" evidence="2">
    <location>
        <begin position="3760"/>
        <end position="3780"/>
    </location>
</feature>
<evidence type="ECO:0000259" key="4">
    <source>
        <dbReference type="PROSITE" id="PS51189"/>
    </source>
</evidence>
<feature type="domain" description="PI3K/PI4K catalytic" evidence="3">
    <location>
        <begin position="4034"/>
        <end position="4358"/>
    </location>
</feature>
<feature type="compositionally biased region" description="Polar residues" evidence="2">
    <location>
        <begin position="3905"/>
        <end position="3915"/>
    </location>
</feature>
<dbReference type="SMART" id="SM01343">
    <property type="entry name" value="FATC"/>
    <property type="match status" value="1"/>
</dbReference>
<dbReference type="PANTHER" id="PTHR11139:SF1">
    <property type="entry name" value="TRANSFORMATION_TRANSCRIPTION DOMAIN-ASSOCIATED PROTEIN"/>
    <property type="match status" value="1"/>
</dbReference>
<feature type="compositionally biased region" description="Low complexity" evidence="2">
    <location>
        <begin position="1"/>
        <end position="14"/>
    </location>
</feature>
<dbReference type="Pfam" id="PF00454">
    <property type="entry name" value="PI3_PI4_kinase"/>
    <property type="match status" value="1"/>
</dbReference>
<feature type="compositionally biased region" description="Low complexity" evidence="2">
    <location>
        <begin position="2549"/>
        <end position="2559"/>
    </location>
</feature>
<dbReference type="InterPro" id="IPR046805">
    <property type="entry name" value="Tra1_ring"/>
</dbReference>
<feature type="compositionally biased region" description="Low complexity" evidence="2">
    <location>
        <begin position="3879"/>
        <end position="3904"/>
    </location>
</feature>
<dbReference type="SMART" id="SM00146">
    <property type="entry name" value="PI3Kc"/>
    <property type="match status" value="1"/>
</dbReference>
<dbReference type="InterPro" id="IPR016024">
    <property type="entry name" value="ARM-type_fold"/>
</dbReference>
<dbReference type="InterPro" id="IPR000403">
    <property type="entry name" value="PI3/4_kinase_cat_dom"/>
</dbReference>
<organism evidence="6 7">
    <name type="scientific">Dermatophagoides pteronyssinus</name>
    <name type="common">European house dust mite</name>
    <dbReference type="NCBI Taxonomy" id="6956"/>
    <lineage>
        <taxon>Eukaryota</taxon>
        <taxon>Metazoa</taxon>
        <taxon>Ecdysozoa</taxon>
        <taxon>Arthropoda</taxon>
        <taxon>Chelicerata</taxon>
        <taxon>Arachnida</taxon>
        <taxon>Acari</taxon>
        <taxon>Acariformes</taxon>
        <taxon>Sarcoptiformes</taxon>
        <taxon>Astigmata</taxon>
        <taxon>Psoroptidia</taxon>
        <taxon>Analgoidea</taxon>
        <taxon>Pyroglyphidae</taxon>
        <taxon>Dermatophagoidinae</taxon>
        <taxon>Dermatophagoides</taxon>
    </lineage>
</organism>
<reference evidence="7" key="1">
    <citation type="submission" date="2025-08" db="UniProtKB">
        <authorList>
            <consortium name="RefSeq"/>
        </authorList>
    </citation>
    <scope>IDENTIFICATION</scope>
    <source>
        <strain evidence="7">Airmid</strain>
    </source>
</reference>
<evidence type="ECO:0000256" key="1">
    <source>
        <dbReference type="ARBA" id="ARBA00007234"/>
    </source>
</evidence>
<feature type="compositionally biased region" description="Low complexity" evidence="2">
    <location>
        <begin position="606"/>
        <end position="621"/>
    </location>
</feature>
<protein>
    <submittedName>
        <fullName evidence="7">Transformation/transcription domain-associated protein-like</fullName>
    </submittedName>
</protein>
<dbReference type="FunCoup" id="A0A6P6Y8I5">
    <property type="interactions" value="1146"/>
</dbReference>
<feature type="compositionally biased region" description="Low complexity" evidence="2">
    <location>
        <begin position="3916"/>
        <end position="3932"/>
    </location>
</feature>
<name>A0A6P6Y8I5_DERPT</name>
<dbReference type="InterPro" id="IPR050517">
    <property type="entry name" value="DDR_Repair_Kinase"/>
</dbReference>
<feature type="region of interest" description="Disordered" evidence="2">
    <location>
        <begin position="1"/>
        <end position="26"/>
    </location>
</feature>
<dbReference type="CTD" id="35483"/>
<dbReference type="PANTHER" id="PTHR11139">
    <property type="entry name" value="ATAXIA TELANGIECTASIA MUTATED ATM -RELATED"/>
    <property type="match status" value="1"/>
</dbReference>
<feature type="region of interest" description="Disordered" evidence="2">
    <location>
        <begin position="3879"/>
        <end position="3941"/>
    </location>
</feature>
<dbReference type="InterPro" id="IPR003151">
    <property type="entry name" value="PIK-rel_kinase_FAT"/>
</dbReference>
<dbReference type="PROSITE" id="PS51190">
    <property type="entry name" value="FATC"/>
    <property type="match status" value="1"/>
</dbReference>
<evidence type="ECO:0000313" key="6">
    <source>
        <dbReference type="Proteomes" id="UP000515146"/>
    </source>
</evidence>
<dbReference type="KEGG" id="dpte:113795611"/>
<feature type="compositionally biased region" description="Polar residues" evidence="2">
    <location>
        <begin position="2560"/>
        <end position="2575"/>
    </location>
</feature>
<dbReference type="GO" id="GO:0005634">
    <property type="term" value="C:nucleus"/>
    <property type="evidence" value="ECO:0007669"/>
    <property type="project" value="TreeGrafter"/>
</dbReference>
<dbReference type="GO" id="GO:0006355">
    <property type="term" value="P:regulation of DNA-templated transcription"/>
    <property type="evidence" value="ECO:0007669"/>
    <property type="project" value="TreeGrafter"/>
</dbReference>
<dbReference type="InterPro" id="IPR003152">
    <property type="entry name" value="FATC_dom"/>
</dbReference>
<evidence type="ECO:0000256" key="2">
    <source>
        <dbReference type="SAM" id="MobiDB-lite"/>
    </source>
</evidence>
<comment type="similarity">
    <text evidence="1">Belongs to the PI3/PI4-kinase family. TRA1 subfamily.</text>
</comment>
<dbReference type="PROSITE" id="PS51189">
    <property type="entry name" value="FAT"/>
    <property type="match status" value="1"/>
</dbReference>